<dbReference type="RefSeq" id="XP_013340056.1">
    <property type="nucleotide sequence ID" value="XM_013484602.1"/>
</dbReference>
<evidence type="ECO:0000313" key="3">
    <source>
        <dbReference type="Proteomes" id="UP000030641"/>
    </source>
</evidence>
<dbReference type="GeneID" id="25367551"/>
<dbReference type="HOGENOM" id="CLU_1402175_0_0_1"/>
<protein>
    <submittedName>
        <fullName evidence="2">Uncharacterized protein</fullName>
    </submittedName>
</protein>
<gene>
    <name evidence="2" type="ORF">AUEXF2481DRAFT_43964</name>
</gene>
<proteinExistence type="predicted"/>
<organism evidence="2 3">
    <name type="scientific">Aureobasidium subglaciale (strain EXF-2481)</name>
    <name type="common">Aureobasidium pullulans var. subglaciale</name>
    <dbReference type="NCBI Taxonomy" id="1043005"/>
    <lineage>
        <taxon>Eukaryota</taxon>
        <taxon>Fungi</taxon>
        <taxon>Dikarya</taxon>
        <taxon>Ascomycota</taxon>
        <taxon>Pezizomycotina</taxon>
        <taxon>Dothideomycetes</taxon>
        <taxon>Dothideomycetidae</taxon>
        <taxon>Dothideales</taxon>
        <taxon>Saccotheciaceae</taxon>
        <taxon>Aureobasidium</taxon>
    </lineage>
</organism>
<dbReference type="InParanoid" id="A0A074YXM8"/>
<dbReference type="EMBL" id="KL584777">
    <property type="protein sequence ID" value="KEQ91586.1"/>
    <property type="molecule type" value="Genomic_DNA"/>
</dbReference>
<feature type="region of interest" description="Disordered" evidence="1">
    <location>
        <begin position="174"/>
        <end position="194"/>
    </location>
</feature>
<sequence length="194" mass="22189">MEDFENVFDAIFDGTRITNGCTYRSFMPWTINNYAGEFHTINEPDLYIPKALVYKKPVKPDHNCVGVPNCSFCTKILQDLLRHDAGHWDPRPCICAGLTSQRRRDLEKQQIDTMSCKTCGSLAIDEDARMRRSWEHPETGYCLHKFGKSVGEMATFANVSAVQMQRDITMPDMTEQLTSGSKTWDADEDEEMTM</sequence>
<evidence type="ECO:0000256" key="1">
    <source>
        <dbReference type="SAM" id="MobiDB-lite"/>
    </source>
</evidence>
<accession>A0A074YXM8</accession>
<dbReference type="Proteomes" id="UP000030641">
    <property type="component" value="Unassembled WGS sequence"/>
</dbReference>
<dbReference type="OrthoDB" id="3902269at2759"/>
<keyword evidence="3" id="KW-1185">Reference proteome</keyword>
<dbReference type="AlphaFoldDB" id="A0A074YXM8"/>
<evidence type="ECO:0000313" key="2">
    <source>
        <dbReference type="EMBL" id="KEQ91586.1"/>
    </source>
</evidence>
<name>A0A074YXM8_AURSE</name>
<reference evidence="2 3" key="1">
    <citation type="journal article" date="2014" name="BMC Genomics">
        <title>Genome sequencing of four Aureobasidium pullulans varieties: biotechnological potential, stress tolerance, and description of new species.</title>
        <authorList>
            <person name="Gostin Ar C."/>
            <person name="Ohm R.A."/>
            <person name="Kogej T."/>
            <person name="Sonjak S."/>
            <person name="Turk M."/>
            <person name="Zajc J."/>
            <person name="Zalar P."/>
            <person name="Grube M."/>
            <person name="Sun H."/>
            <person name="Han J."/>
            <person name="Sharma A."/>
            <person name="Chiniquy J."/>
            <person name="Ngan C.Y."/>
            <person name="Lipzen A."/>
            <person name="Barry K."/>
            <person name="Grigoriev I.V."/>
            <person name="Gunde-Cimerman N."/>
        </authorList>
    </citation>
    <scope>NUCLEOTIDE SEQUENCE [LARGE SCALE GENOMIC DNA]</scope>
    <source>
        <strain evidence="2 3">EXF-2481</strain>
    </source>
</reference>